<dbReference type="Gene3D" id="3.40.50.300">
    <property type="entry name" value="P-loop containing nucleotide triphosphate hydrolases"/>
    <property type="match status" value="2"/>
</dbReference>
<dbReference type="PANTHER" id="PTHR47396:SF1">
    <property type="entry name" value="ATP-DEPENDENT HELICASE IRC3-RELATED"/>
    <property type="match status" value="1"/>
</dbReference>
<feature type="region of interest" description="Disordered" evidence="2">
    <location>
        <begin position="246"/>
        <end position="269"/>
    </location>
</feature>
<accession>A0A316URM7</accession>
<feature type="domain" description="Helicase C-terminal" evidence="4">
    <location>
        <begin position="355"/>
        <end position="520"/>
    </location>
</feature>
<dbReference type="InterPro" id="IPR006935">
    <property type="entry name" value="Helicase/UvrB_N"/>
</dbReference>
<dbReference type="InterPro" id="IPR027417">
    <property type="entry name" value="P-loop_NTPase"/>
</dbReference>
<keyword evidence="1" id="KW-0067">ATP-binding</keyword>
<dbReference type="GO" id="GO:0005759">
    <property type="term" value="C:mitochondrial matrix"/>
    <property type="evidence" value="ECO:0007669"/>
    <property type="project" value="TreeGrafter"/>
</dbReference>
<dbReference type="InterPro" id="IPR050742">
    <property type="entry name" value="Helicase_Restrict-Modif_Enz"/>
</dbReference>
<dbReference type="Pfam" id="PF04851">
    <property type="entry name" value="ResIII"/>
    <property type="match status" value="1"/>
</dbReference>
<dbReference type="GO" id="GO:0005524">
    <property type="term" value="F:ATP binding"/>
    <property type="evidence" value="ECO:0007669"/>
    <property type="project" value="InterPro"/>
</dbReference>
<dbReference type="PROSITE" id="PS51192">
    <property type="entry name" value="HELICASE_ATP_BIND_1"/>
    <property type="match status" value="1"/>
</dbReference>
<dbReference type="GO" id="GO:0070125">
    <property type="term" value="P:mitochondrial translational elongation"/>
    <property type="evidence" value="ECO:0007669"/>
    <property type="project" value="TreeGrafter"/>
</dbReference>
<dbReference type="InterPro" id="IPR003593">
    <property type="entry name" value="AAA+_ATPase"/>
</dbReference>
<keyword evidence="1" id="KW-0547">Nucleotide-binding</keyword>
<dbReference type="OrthoDB" id="270584at2759"/>
<feature type="compositionally biased region" description="Acidic residues" evidence="2">
    <location>
        <begin position="526"/>
        <end position="535"/>
    </location>
</feature>
<sequence>MAWQRPLRGQHRGTIRFRAPWPSIAYPTPARNDIARPRVFQASPSSARCFAAQASVIQAVQEAEVARSPFSPASLEEQETPTPSPSRVQLRPYQERAVSECLQAIASGVTRIGVSSPTGSGKTTMFTELIARLPPIQHEPSSSAHPPGTRVLIVVNSIELALQASSAVTRTHPHLHVEIEQGSNFKASGLADVTVATYQTLMRGEGRLEKFDPRGLKAVIVDEAHHAASKSYIQLLARFDEEVGLSREERQERDAPGDATCSTSPTSSSLLRSASRVPILGFSATFTRHDGLSLGRIFSRIVFHRDFLDMIDDKWLCPVRFTSIRSDLDLSSVKVSQGSGDYQTKSLSSFANVPGINRLIVRTWLEKAHAMGRGSTLVFCIDVQHTIDLTATFREAGIDARYLHGSVSAKERKQLLADFRAGTYPVLLNCAILTEGFDLPQIDTVVLARPTRSRNLFSQMIGRGLRLSPQTGKKDCLVIDLVGNIERGVVCTPTLFGLDPDEEMEGLSIEELKRRAEEAAAAREESEGDEDEDVDPEKVTYIDYASPRELQRALLSRKGHDHIARLSPNAWVDCGGDVYILEVPRKGFIKIERCDSGDGVAEEGEAETSASGEQDDRSRGPWQATFTRRNADMDEALAEIPNRRSFSPFRRPVSIFGRDTSSGGNDTSDGEGAAAPTLEAAVRACDTYATKRVLYGAGPQSPLIRRDAPWRRQPASESQRQLVAKRMGWQHLEESSIASDGASDAHAEETLRTLTKGKAGEMLTRLKFGFRRRWEGEVKAKNREVKAREKERIRREKERVKVGDLQA</sequence>
<dbReference type="CDD" id="cd18799">
    <property type="entry name" value="SF2_C_EcoAI-like"/>
    <property type="match status" value="1"/>
</dbReference>
<dbReference type="PROSITE" id="PS51194">
    <property type="entry name" value="HELICASE_CTER"/>
    <property type="match status" value="1"/>
</dbReference>
<feature type="region of interest" description="Disordered" evidence="2">
    <location>
        <begin position="597"/>
        <end position="623"/>
    </location>
</feature>
<reference evidence="5 6" key="1">
    <citation type="journal article" date="2018" name="Mol. Biol. Evol.">
        <title>Broad Genomic Sampling Reveals a Smut Pathogenic Ancestry of the Fungal Clade Ustilaginomycotina.</title>
        <authorList>
            <person name="Kijpornyongpan T."/>
            <person name="Mondo S.J."/>
            <person name="Barry K."/>
            <person name="Sandor L."/>
            <person name="Lee J."/>
            <person name="Lipzen A."/>
            <person name="Pangilinan J."/>
            <person name="LaButti K."/>
            <person name="Hainaut M."/>
            <person name="Henrissat B."/>
            <person name="Grigoriev I.V."/>
            <person name="Spatafora J.W."/>
            <person name="Aime M.C."/>
        </authorList>
    </citation>
    <scope>NUCLEOTIDE SEQUENCE [LARGE SCALE GENOMIC DNA]</scope>
    <source>
        <strain evidence="5 6">MCA 5214</strain>
    </source>
</reference>
<proteinExistence type="predicted"/>
<dbReference type="SUPFAM" id="SSF52540">
    <property type="entry name" value="P-loop containing nucleoside triphosphate hydrolases"/>
    <property type="match status" value="1"/>
</dbReference>
<keyword evidence="1" id="KW-0347">Helicase</keyword>
<evidence type="ECO:0000313" key="5">
    <source>
        <dbReference type="EMBL" id="PWN27946.1"/>
    </source>
</evidence>
<dbReference type="GO" id="GO:0016787">
    <property type="term" value="F:hydrolase activity"/>
    <property type="evidence" value="ECO:0007669"/>
    <property type="project" value="UniProtKB-KW"/>
</dbReference>
<dbReference type="Proteomes" id="UP000245884">
    <property type="component" value="Unassembled WGS sequence"/>
</dbReference>
<dbReference type="SMART" id="SM00487">
    <property type="entry name" value="DEXDc"/>
    <property type="match status" value="1"/>
</dbReference>
<dbReference type="SMART" id="SM00382">
    <property type="entry name" value="AAA"/>
    <property type="match status" value="1"/>
</dbReference>
<dbReference type="GO" id="GO:0032042">
    <property type="term" value="P:mitochondrial DNA metabolic process"/>
    <property type="evidence" value="ECO:0007669"/>
    <property type="project" value="TreeGrafter"/>
</dbReference>
<dbReference type="GO" id="GO:0061749">
    <property type="term" value="F:forked DNA-dependent helicase activity"/>
    <property type="evidence" value="ECO:0007669"/>
    <property type="project" value="TreeGrafter"/>
</dbReference>
<gene>
    <name evidence="5" type="ORF">BDZ90DRAFT_231726</name>
</gene>
<feature type="region of interest" description="Disordered" evidence="2">
    <location>
        <begin position="68"/>
        <end position="89"/>
    </location>
</feature>
<evidence type="ECO:0000259" key="3">
    <source>
        <dbReference type="PROSITE" id="PS51192"/>
    </source>
</evidence>
<name>A0A316URM7_9BASI</name>
<feature type="region of interest" description="Disordered" evidence="2">
    <location>
        <begin position="781"/>
        <end position="807"/>
    </location>
</feature>
<keyword evidence="6" id="KW-1185">Reference proteome</keyword>
<dbReference type="PANTHER" id="PTHR47396">
    <property type="entry name" value="TYPE I RESTRICTION ENZYME ECOKI R PROTEIN"/>
    <property type="match status" value="1"/>
</dbReference>
<dbReference type="GO" id="GO:0036121">
    <property type="term" value="F:double-stranded DNA helicase activity"/>
    <property type="evidence" value="ECO:0007669"/>
    <property type="project" value="TreeGrafter"/>
</dbReference>
<feature type="compositionally biased region" description="Basic and acidic residues" evidence="2">
    <location>
        <begin position="246"/>
        <end position="256"/>
    </location>
</feature>
<evidence type="ECO:0000259" key="4">
    <source>
        <dbReference type="PROSITE" id="PS51194"/>
    </source>
</evidence>
<evidence type="ECO:0000256" key="2">
    <source>
        <dbReference type="SAM" id="MobiDB-lite"/>
    </source>
</evidence>
<dbReference type="GO" id="GO:0000403">
    <property type="term" value="F:Y-form DNA binding"/>
    <property type="evidence" value="ECO:0007669"/>
    <property type="project" value="TreeGrafter"/>
</dbReference>
<dbReference type="GeneID" id="37027792"/>
<keyword evidence="5" id="KW-0378">Hydrolase</keyword>
<dbReference type="EMBL" id="KZ819666">
    <property type="protein sequence ID" value="PWN27946.1"/>
    <property type="molecule type" value="Genomic_DNA"/>
</dbReference>
<organism evidence="5 6">
    <name type="scientific">Jaminaea rosea</name>
    <dbReference type="NCBI Taxonomy" id="1569628"/>
    <lineage>
        <taxon>Eukaryota</taxon>
        <taxon>Fungi</taxon>
        <taxon>Dikarya</taxon>
        <taxon>Basidiomycota</taxon>
        <taxon>Ustilaginomycotina</taxon>
        <taxon>Exobasidiomycetes</taxon>
        <taxon>Microstromatales</taxon>
        <taxon>Microstromatales incertae sedis</taxon>
        <taxon>Jaminaea</taxon>
    </lineage>
</organism>
<feature type="region of interest" description="Disordered" evidence="2">
    <location>
        <begin position="518"/>
        <end position="538"/>
    </location>
</feature>
<dbReference type="InterPro" id="IPR001650">
    <property type="entry name" value="Helicase_C-like"/>
</dbReference>
<evidence type="ECO:0000256" key="1">
    <source>
        <dbReference type="ARBA" id="ARBA00022806"/>
    </source>
</evidence>
<evidence type="ECO:0000313" key="6">
    <source>
        <dbReference type="Proteomes" id="UP000245884"/>
    </source>
</evidence>
<dbReference type="SMART" id="SM00490">
    <property type="entry name" value="HELICc"/>
    <property type="match status" value="1"/>
</dbReference>
<dbReference type="RefSeq" id="XP_025362558.1">
    <property type="nucleotide sequence ID" value="XM_025505969.1"/>
</dbReference>
<dbReference type="Pfam" id="PF00271">
    <property type="entry name" value="Helicase_C"/>
    <property type="match status" value="1"/>
</dbReference>
<protein>
    <submittedName>
        <fullName evidence="5">P-loop containing nucleoside triphosphate hydrolase protein</fullName>
    </submittedName>
</protein>
<dbReference type="InterPro" id="IPR014001">
    <property type="entry name" value="Helicase_ATP-bd"/>
</dbReference>
<dbReference type="STRING" id="1569628.A0A316URM7"/>
<dbReference type="AlphaFoldDB" id="A0A316URM7"/>
<feature type="domain" description="Helicase ATP-binding" evidence="3">
    <location>
        <begin position="114"/>
        <end position="304"/>
    </location>
</feature>